<sequence>MECVTFFDQVTECDFQMLKDGGYVNQDDITNRLSWNVDHTSPYNGKFNSFKRLCDNRKLVLHGEKVILQEFPSEFLGAFVDVYVLTYLFEGSPMSAYLAKHGYRYNMLTLVDHELKPWADYCDESAIKSQYKDLIKIYDGSMNKVGHQSGKRHPLSVSWYNTQVRESTSALRTLQGSTQNYFKKVADTPAKHNAWTTFCKYQGRLKGERYTKGFVAFNCRATNEHIEKRSMAYLCNVFPNPVISQYLNGQDIKVNSDLYALSEMLQWIWRSQIRRYDPIHLFIPSERMRSLLYLWLDTRSTPELIGKLS</sequence>
<dbReference type="KEGG" id="mdi:METDI4757"/>
<dbReference type="Proteomes" id="UP000008070">
    <property type="component" value="Chromosome"/>
</dbReference>
<evidence type="ECO:0000313" key="2">
    <source>
        <dbReference type="Proteomes" id="UP000008070"/>
    </source>
</evidence>
<dbReference type="HOGENOM" id="CLU_051811_0_0_5"/>
<protein>
    <submittedName>
        <fullName evidence="1">Uncharacterized protein</fullName>
    </submittedName>
</protein>
<proteinExistence type="predicted"/>
<accession>C7CH77</accession>
<gene>
    <name evidence="1" type="ORF">METD_I4757</name>
</gene>
<organism evidence="1 2">
    <name type="scientific">Methylorubrum extorquens (strain DSM 6343 / CIP 106787 / DM4)</name>
    <name type="common">Methylobacterium extorquens</name>
    <dbReference type="NCBI Taxonomy" id="661410"/>
    <lineage>
        <taxon>Bacteria</taxon>
        <taxon>Pseudomonadati</taxon>
        <taxon>Pseudomonadota</taxon>
        <taxon>Alphaproteobacteria</taxon>
        <taxon>Hyphomicrobiales</taxon>
        <taxon>Methylobacteriaceae</taxon>
        <taxon>Methylorubrum</taxon>
    </lineage>
</organism>
<dbReference type="EMBL" id="FP103042">
    <property type="protein sequence ID" value="CAX26377.1"/>
    <property type="molecule type" value="Genomic_DNA"/>
</dbReference>
<reference evidence="2" key="1">
    <citation type="journal article" date="2009" name="PLoS ONE">
        <title>Methylobacterium genome sequences: a reference blueprint to investigate microbial metabolism of C1 compounds from natural and industrial sources.</title>
        <authorList>
            <person name="Vuilleumier S."/>
            <person name="Chistoserdova L."/>
            <person name="Lee M.-C."/>
            <person name="Bringel F."/>
            <person name="Lajus A."/>
            <person name="Zhou Y."/>
            <person name="Gourion B."/>
            <person name="Barbe V."/>
            <person name="Chang J."/>
            <person name="Cruveiller S."/>
            <person name="Dossat C."/>
            <person name="Gillett W."/>
            <person name="Gruffaz C."/>
            <person name="Haugen E."/>
            <person name="Hourcade E."/>
            <person name="Levy R."/>
            <person name="Mangenot S."/>
            <person name="Muller E."/>
            <person name="Nadalig T."/>
            <person name="Pagni M."/>
            <person name="Penny C."/>
            <person name="Peyraud R."/>
            <person name="Robinson D.G."/>
            <person name="Roche D."/>
            <person name="Rouy Z."/>
            <person name="Saenampechek C."/>
            <person name="Salvignol G."/>
            <person name="Vallenet D."/>
            <person name="Wu Z."/>
            <person name="Marx C.J."/>
            <person name="Vorholt J.A."/>
            <person name="Olson M.V."/>
            <person name="Kaul R."/>
            <person name="Weissenbach J."/>
            <person name="Medigue C."/>
            <person name="Lidstrom M.E."/>
        </authorList>
    </citation>
    <scope>NUCLEOTIDE SEQUENCE [LARGE SCALE GENOMIC DNA]</scope>
    <source>
        <strain evidence="2">DSM 6343 / CIP 106787 / DM4</strain>
    </source>
</reference>
<evidence type="ECO:0000313" key="1">
    <source>
        <dbReference type="EMBL" id="CAX26377.1"/>
    </source>
</evidence>
<dbReference type="AlphaFoldDB" id="C7CH77"/>
<name>C7CH77_METED</name>